<dbReference type="NCBIfam" id="TIGR00756">
    <property type="entry name" value="PPR"/>
    <property type="match status" value="1"/>
</dbReference>
<dbReference type="InterPro" id="IPR011990">
    <property type="entry name" value="TPR-like_helical_dom_sf"/>
</dbReference>
<reference evidence="2" key="3">
    <citation type="submission" date="2018-07" db="EMBL/GenBank/DDBJ databases">
        <title>WGS assembly of Glycine max.</title>
        <authorList>
            <person name="Schmutz J."/>
            <person name="Cannon S."/>
            <person name="Schlueter J."/>
            <person name="Ma J."/>
            <person name="Mitros T."/>
            <person name="Nelson W."/>
            <person name="Hyten D."/>
            <person name="Song Q."/>
            <person name="Thelen J."/>
            <person name="Cheng J."/>
            <person name="Xu D."/>
            <person name="Hellsten U."/>
            <person name="May G."/>
            <person name="Yu Y."/>
            <person name="Sakurai T."/>
            <person name="Umezawa T."/>
            <person name="Bhattacharyya M."/>
            <person name="Sandhu D."/>
            <person name="Valliyodan B."/>
            <person name="Lindquist E."/>
            <person name="Peto M."/>
            <person name="Grant D."/>
            <person name="Shu S."/>
            <person name="Goodstein D."/>
            <person name="Barry K."/>
            <person name="Futrell-Griggs M."/>
            <person name="Abernathy B."/>
            <person name="Du J."/>
            <person name="Tian Z."/>
            <person name="Zhu L."/>
            <person name="Gill N."/>
            <person name="Joshi T."/>
            <person name="Libault M."/>
            <person name="Sethuraman A."/>
            <person name="Zhang X."/>
            <person name="Shinozaki K."/>
            <person name="Nguyen H."/>
            <person name="Wing R."/>
            <person name="Cregan P."/>
            <person name="Specht J."/>
            <person name="Grimwood J."/>
            <person name="Rokhsar D."/>
            <person name="Stacey G."/>
            <person name="Shoemaker R."/>
            <person name="Jackson S."/>
        </authorList>
    </citation>
    <scope>NUCLEOTIDE SEQUENCE</scope>
    <source>
        <tissue evidence="2">Callus</tissue>
    </source>
</reference>
<dbReference type="InterPro" id="IPR002885">
    <property type="entry name" value="PPR_rpt"/>
</dbReference>
<protein>
    <recommendedName>
        <fullName evidence="5">Pentacotripeptide-repeat region of PRORP domain-containing protein</fullName>
    </recommendedName>
</protein>
<organism evidence="2">
    <name type="scientific">Glycine max</name>
    <name type="common">Soybean</name>
    <name type="synonym">Glycine hispida</name>
    <dbReference type="NCBI Taxonomy" id="3847"/>
    <lineage>
        <taxon>Eukaryota</taxon>
        <taxon>Viridiplantae</taxon>
        <taxon>Streptophyta</taxon>
        <taxon>Embryophyta</taxon>
        <taxon>Tracheophyta</taxon>
        <taxon>Spermatophyta</taxon>
        <taxon>Magnoliopsida</taxon>
        <taxon>eudicotyledons</taxon>
        <taxon>Gunneridae</taxon>
        <taxon>Pentapetalae</taxon>
        <taxon>rosids</taxon>
        <taxon>fabids</taxon>
        <taxon>Fabales</taxon>
        <taxon>Fabaceae</taxon>
        <taxon>Papilionoideae</taxon>
        <taxon>50 kb inversion clade</taxon>
        <taxon>NPAAA clade</taxon>
        <taxon>indigoferoid/millettioid clade</taxon>
        <taxon>Phaseoleae</taxon>
        <taxon>Glycine</taxon>
        <taxon>Glycine subgen. Soja</taxon>
    </lineage>
</organism>
<evidence type="ECO:0000256" key="1">
    <source>
        <dbReference type="ARBA" id="ARBA00022737"/>
    </source>
</evidence>
<evidence type="ECO:0000313" key="4">
    <source>
        <dbReference type="Proteomes" id="UP000008827"/>
    </source>
</evidence>
<sequence length="75" mass="8807">MRFLNMLKRCFKVVPELALRVFNWLKLKDGYSHTMQTYNTVLHIAGKAKEFGLVKKLVEEMSMESKMMLTHGPFL</sequence>
<dbReference type="SMR" id="A0A0R0HMC1"/>
<evidence type="ECO:0008006" key="5">
    <source>
        <dbReference type="Google" id="ProtNLM"/>
    </source>
</evidence>
<dbReference type="Proteomes" id="UP000008827">
    <property type="component" value="Chromosome 11"/>
</dbReference>
<gene>
    <name evidence="2" type="ORF">GLYMA_11G005200</name>
</gene>
<reference evidence="2 3" key="1">
    <citation type="journal article" date="2010" name="Nature">
        <title>Genome sequence of the palaeopolyploid soybean.</title>
        <authorList>
            <person name="Schmutz J."/>
            <person name="Cannon S.B."/>
            <person name="Schlueter J."/>
            <person name="Ma J."/>
            <person name="Mitros T."/>
            <person name="Nelson W."/>
            <person name="Hyten D.L."/>
            <person name="Song Q."/>
            <person name="Thelen J.J."/>
            <person name="Cheng J."/>
            <person name="Xu D."/>
            <person name="Hellsten U."/>
            <person name="May G.D."/>
            <person name="Yu Y."/>
            <person name="Sakurai T."/>
            <person name="Umezawa T."/>
            <person name="Bhattacharyya M.K."/>
            <person name="Sandhu D."/>
            <person name="Valliyodan B."/>
            <person name="Lindquist E."/>
            <person name="Peto M."/>
            <person name="Grant D."/>
            <person name="Shu S."/>
            <person name="Goodstein D."/>
            <person name="Barry K."/>
            <person name="Futrell-Griggs M."/>
            <person name="Abernathy B."/>
            <person name="Du J."/>
            <person name="Tian Z."/>
            <person name="Zhu L."/>
            <person name="Gill N."/>
            <person name="Joshi T."/>
            <person name="Libault M."/>
            <person name="Sethuraman A."/>
            <person name="Zhang X.-C."/>
            <person name="Shinozaki K."/>
            <person name="Nguyen H.T."/>
            <person name="Wing R.A."/>
            <person name="Cregan P."/>
            <person name="Specht J."/>
            <person name="Grimwood J."/>
            <person name="Rokhsar D."/>
            <person name="Stacey G."/>
            <person name="Shoemaker R.C."/>
            <person name="Jackson S.A."/>
        </authorList>
    </citation>
    <scope>NUCLEOTIDE SEQUENCE</scope>
    <source>
        <strain evidence="3">cv. Williams 82</strain>
        <tissue evidence="2">Callus</tissue>
    </source>
</reference>
<dbReference type="EnsemblPlants" id="KRH27631">
    <property type="protein sequence ID" value="KRH27631"/>
    <property type="gene ID" value="GLYMA_11G005200"/>
</dbReference>
<proteinExistence type="predicted"/>
<accession>A0A0R0HMC1</accession>
<reference evidence="3" key="2">
    <citation type="submission" date="2018-02" db="UniProtKB">
        <authorList>
            <consortium name="EnsemblPlants"/>
        </authorList>
    </citation>
    <scope>IDENTIFICATION</scope>
    <source>
        <strain evidence="3">Williams 82</strain>
    </source>
</reference>
<dbReference type="EMBL" id="CM000844">
    <property type="protein sequence ID" value="KRH27631.1"/>
    <property type="molecule type" value="Genomic_DNA"/>
</dbReference>
<evidence type="ECO:0000313" key="2">
    <source>
        <dbReference type="EMBL" id="KRH27631.1"/>
    </source>
</evidence>
<dbReference type="InParanoid" id="A0A0R0HMC1"/>
<name>A0A0R0HMC1_SOYBN</name>
<keyword evidence="1" id="KW-0677">Repeat</keyword>
<dbReference type="Gramene" id="KRH27631">
    <property type="protein sequence ID" value="KRH27631"/>
    <property type="gene ID" value="GLYMA_11G005200"/>
</dbReference>
<dbReference type="Gene3D" id="1.25.40.10">
    <property type="entry name" value="Tetratricopeptide repeat domain"/>
    <property type="match status" value="1"/>
</dbReference>
<dbReference type="AlphaFoldDB" id="A0A0R0HMC1"/>
<evidence type="ECO:0000313" key="3">
    <source>
        <dbReference type="EnsemblPlants" id="KRH27631"/>
    </source>
</evidence>
<keyword evidence="4" id="KW-1185">Reference proteome</keyword>